<reference evidence="1" key="1">
    <citation type="journal article" date="2018" name="Virology">
        <title>A giant virus infecting green algae encodes key fermentation genes.</title>
        <authorList>
            <person name="Schvarcz C.R."/>
            <person name="Steward G.F."/>
        </authorList>
    </citation>
    <scope>NUCLEOTIDE SEQUENCE [LARGE SCALE GENOMIC DNA]</scope>
</reference>
<accession>A0A2P0VNM6</accession>
<dbReference type="Proteomes" id="UP000244773">
    <property type="component" value="Segment"/>
</dbReference>
<dbReference type="EMBL" id="KY322437">
    <property type="protein sequence ID" value="AUF82501.1"/>
    <property type="molecule type" value="Genomic_DNA"/>
</dbReference>
<protein>
    <submittedName>
        <fullName evidence="1">Uncharacterized protein</fullName>
    </submittedName>
</protein>
<evidence type="ECO:0000313" key="2">
    <source>
        <dbReference type="Proteomes" id="UP000244773"/>
    </source>
</evidence>
<sequence length="253" mass="29420">MISEGKFVHFSKTEYSNLKPGLLSLFFGKDPVRKYTYEIKGLQIRPGFVYRFIDYNQFEDHETEIPEGYSEIEISEKIVTECYYGDKKVIDNVPIIPEKRKNDDYSFIGEDKYLIYMNNNNVSLYQIPLNYRISQSLKNSCGSPGELRGIYQEHIKTWQNVTIVPIISNNTNSDMLLNIKSGKYVFIGLDTYQFKLIDKTDPISFCCVSSDNKTVAFSKNTVYILTDITYTSKSKYNNKQIQFTLIPNTKHVR</sequence>
<proteinExistence type="predicted"/>
<evidence type="ECO:0000313" key="1">
    <source>
        <dbReference type="EMBL" id="AUF82501.1"/>
    </source>
</evidence>
<name>A0A2P0VNM6_9VIRU</name>
<organism evidence="1">
    <name type="scientific">Tetraselmis virus 1</name>
    <dbReference type="NCBI Taxonomy" id="2060617"/>
    <lineage>
        <taxon>Viruses</taxon>
        <taxon>Varidnaviria</taxon>
        <taxon>Bamfordvirae</taxon>
        <taxon>Nucleocytoviricota</taxon>
        <taxon>Megaviricetes</taxon>
        <taxon>Imitervirales</taxon>
        <taxon>Allomimiviridae</taxon>
        <taxon>Oceanusvirus</taxon>
        <taxon>Oceanusvirus kaneohense</taxon>
    </lineage>
</organism>
<keyword evidence="2" id="KW-1185">Reference proteome</keyword>
<gene>
    <name evidence="1" type="ORF">TetV_419</name>
</gene>